<proteinExistence type="predicted"/>
<dbReference type="OrthoDB" id="38331at10239"/>
<protein>
    <submittedName>
        <fullName evidence="2">Uncharacterized protein</fullName>
    </submittedName>
</protein>
<evidence type="ECO:0000256" key="1">
    <source>
        <dbReference type="SAM" id="MobiDB-lite"/>
    </source>
</evidence>
<reference evidence="3" key="1">
    <citation type="journal article" date="2016" name="Virus Res.">
        <title>Characterization of a novel single-stranded RNA virus, closely related to fusariviruses, infecting the plant pathogenic fungus Alternaria brassicicola.</title>
        <authorList>
            <person name="Zhong J."/>
            <person name="Shang H.H."/>
            <person name="Zhu C.X."/>
            <person name="Zhu J.Z."/>
            <person name="Zhu H.J."/>
            <person name="Hu Y."/>
            <person name="Gao B.D."/>
        </authorList>
    </citation>
    <scope>NUCLEOTIDE SEQUENCE [LARGE SCALE GENOMIC DNA]</scope>
</reference>
<keyword evidence="3" id="KW-1185">Reference proteome</keyword>
<sequence>MSANKIFEGKRIVKAREQLASVELTAQQVKSSTVWLVREPGWIAGEEKLNGWFLEIQGSDIVLCVTTLFKGEVTSERWFPPSPVFKWKKEYQSRDKEVASEEAYKKVIVARMADENLLGYYDMLTPATPLVNRLSASFKWWKTGGNAPIIPFSPTNSKSEIVGRIAHFETAFAALNNNPPFALDGLLALRVLKDQLPNMKDRGAQNVSRFLTTLVKAWAMSKQPSHFKGPLSKISYPTEKEGLPADRAKIFHNLICGKGDEITRGLGFCLWAPPRITVTTDAEGFTSKQRKKHEEKKIMLDIGPDIKVGAALDAEPLEGSFAESSAAGASRSHMKKNSDPEANVLKESGPKPDNVQEEVVDEAADWLKNSFTMVNFRRFYRRVKRSVTTIKESVTYEGVGINRPFMEKAKNTVVFTVTSAVKACATVPIAAAMGVWYGVKEPFVSIKDFPTPSGKVEMAKHVADCAVYSVTSVVTSTISGIFAGLASATR</sequence>
<dbReference type="Proteomes" id="UP000204523">
    <property type="component" value="Segment"/>
</dbReference>
<organism evidence="2 3">
    <name type="scientific">Alternaria brassicicola fusarivirus 1</name>
    <dbReference type="NCBI Taxonomy" id="1766767"/>
    <lineage>
        <taxon>Viruses</taxon>
        <taxon>Riboviria</taxon>
        <taxon>Orthornavirae</taxon>
        <taxon>Pisuviricota</taxon>
        <taxon>Duplopiviricetes</taxon>
        <taxon>Durnavirales</taxon>
        <taxon>Fusariviridae</taxon>
        <taxon>Betafusarivirus</taxon>
        <taxon>Betafusarivirus alternariae</taxon>
    </lineage>
</organism>
<evidence type="ECO:0000313" key="2">
    <source>
        <dbReference type="EMBL" id="ALW95412.1"/>
    </source>
</evidence>
<evidence type="ECO:0000313" key="3">
    <source>
        <dbReference type="Proteomes" id="UP000204523"/>
    </source>
</evidence>
<dbReference type="EMBL" id="KT581960">
    <property type="protein sequence ID" value="ALW95412.1"/>
    <property type="molecule type" value="Genomic_RNA"/>
</dbReference>
<feature type="region of interest" description="Disordered" evidence="1">
    <location>
        <begin position="323"/>
        <end position="355"/>
    </location>
</feature>
<name>A0A0U3KCR3_9VIRU</name>
<accession>A0A0U3KCR3</accession>
<dbReference type="KEGG" id="vg:26798433"/>
<dbReference type="GeneID" id="26798433"/>
<dbReference type="RefSeq" id="YP_009222011.1">
    <property type="nucleotide sequence ID" value="NC_029056.1"/>
</dbReference>